<dbReference type="NCBIfam" id="TIGR01595">
    <property type="entry name" value="cas_CT1132"/>
    <property type="match status" value="1"/>
</dbReference>
<dbReference type="Pfam" id="PF05107">
    <property type="entry name" value="Cas_Cas7"/>
    <property type="match status" value="1"/>
</dbReference>
<accession>A0A9Q8FRE9</accession>
<comment type="caution">
    <text evidence="1">The sequence shown here is derived from an EMBL/GenBank/DDBJ whole genome shotgun (WGS) entry which is preliminary data.</text>
</comment>
<dbReference type="InterPro" id="IPR013418">
    <property type="entry name" value="CRISPR-assoc_prot_Cas7/Csd2"/>
</dbReference>
<dbReference type="NCBIfam" id="TIGR02589">
    <property type="entry name" value="cas_Csd2"/>
    <property type="match status" value="1"/>
</dbReference>
<evidence type="ECO:0000313" key="2">
    <source>
        <dbReference type="Proteomes" id="UP000295280"/>
    </source>
</evidence>
<name>A0A9Q8FRE9_9STAP</name>
<dbReference type="OrthoDB" id="9776792at2"/>
<gene>
    <name evidence="1" type="primary">cas7c</name>
    <name evidence="1" type="ORF">ERX40_02240</name>
</gene>
<evidence type="ECO:0000313" key="1">
    <source>
        <dbReference type="EMBL" id="TDM04009.1"/>
    </source>
</evidence>
<dbReference type="GO" id="GO:0043571">
    <property type="term" value="P:maintenance of CRISPR repeat elements"/>
    <property type="evidence" value="ECO:0007669"/>
    <property type="project" value="InterPro"/>
</dbReference>
<dbReference type="AlphaFoldDB" id="A0A9Q8FRE9"/>
<protein>
    <submittedName>
        <fullName evidence="1">Type I-C CRISPR-associated protein Cas7/Csd2</fullName>
    </submittedName>
</protein>
<dbReference type="RefSeq" id="WP_133416870.1">
    <property type="nucleotide sequence ID" value="NZ_SCWD01000001.1"/>
</dbReference>
<dbReference type="InterPro" id="IPR006482">
    <property type="entry name" value="Cas7_Csh2/Csh2"/>
</dbReference>
<dbReference type="Proteomes" id="UP000295280">
    <property type="component" value="Unassembled WGS sequence"/>
</dbReference>
<keyword evidence="2" id="KW-1185">Reference proteome</keyword>
<dbReference type="EMBL" id="SCWD01000001">
    <property type="protein sequence ID" value="TDM04009.1"/>
    <property type="molecule type" value="Genomic_DNA"/>
</dbReference>
<organism evidence="1 2">
    <name type="scientific">Macrococcus carouselicus</name>
    <dbReference type="NCBI Taxonomy" id="69969"/>
    <lineage>
        <taxon>Bacteria</taxon>
        <taxon>Bacillati</taxon>
        <taxon>Bacillota</taxon>
        <taxon>Bacilli</taxon>
        <taxon>Bacillales</taxon>
        <taxon>Staphylococcaceae</taxon>
        <taxon>Macrococcus</taxon>
    </lineage>
</organism>
<sequence length="282" mass="31518">MLNNKIDFIVTVTVNNANPNGDPLAGNMPRTDSKGFGEISDVCIKRKIRNRMQDQGYSIFVQSRDRIDDEKNSLEERYTDAIGAKVTDEAAEKEANEKWLDVRSFGQVITYNSKSIGIRGPVSIGIAKSLDPIEITSMQITRSTNGMKPKGDKTRSSDTMGTKHFVEFGTYIIYGAVNCFYAEKTGFSKKDLAVIKESLRTLFINDSSSARPEGSMEVKDIYWFTHSSKIGDVSSAKIKSLISYNSDNSMKSTYEDYAMGLNEEKLNEYKQLGLQVEHFAGI</sequence>
<reference evidence="1 2" key="1">
    <citation type="submission" date="2019-01" db="EMBL/GenBank/DDBJ databases">
        <title>Draft genome sequences of the type strains of six Macrococcus species.</title>
        <authorList>
            <person name="Mazhar S."/>
            <person name="Altermann E."/>
            <person name="Hill C."/>
            <person name="Mcauliffe O."/>
        </authorList>
    </citation>
    <scope>NUCLEOTIDE SEQUENCE [LARGE SCALE GENOMIC DNA]</scope>
    <source>
        <strain evidence="1 2">ATCC 51828</strain>
    </source>
</reference>
<proteinExistence type="predicted"/>